<evidence type="ECO:0000313" key="2">
    <source>
        <dbReference type="Proteomes" id="UP001589766"/>
    </source>
</evidence>
<reference evidence="1 2" key="1">
    <citation type="submission" date="2024-09" db="EMBL/GenBank/DDBJ databases">
        <authorList>
            <person name="Sun Q."/>
            <person name="Mori K."/>
        </authorList>
    </citation>
    <scope>NUCLEOTIDE SEQUENCE [LARGE SCALE GENOMIC DNA]</scope>
    <source>
        <strain evidence="1 2">CCM 7609</strain>
    </source>
</reference>
<dbReference type="Proteomes" id="UP001589766">
    <property type="component" value="Unassembled WGS sequence"/>
</dbReference>
<proteinExistence type="predicted"/>
<organism evidence="1 2">
    <name type="scientific">Citricoccus parietis</name>
    <dbReference type="NCBI Taxonomy" id="592307"/>
    <lineage>
        <taxon>Bacteria</taxon>
        <taxon>Bacillati</taxon>
        <taxon>Actinomycetota</taxon>
        <taxon>Actinomycetes</taxon>
        <taxon>Micrococcales</taxon>
        <taxon>Micrococcaceae</taxon>
        <taxon>Citricoccus</taxon>
    </lineage>
</organism>
<comment type="caution">
    <text evidence="1">The sequence shown here is derived from an EMBL/GenBank/DDBJ whole genome shotgun (WGS) entry which is preliminary data.</text>
</comment>
<gene>
    <name evidence="1" type="ORF">ACFFIO_04255</name>
</gene>
<dbReference type="InterPro" id="IPR027417">
    <property type="entry name" value="P-loop_NTPase"/>
</dbReference>
<keyword evidence="2" id="KW-1185">Reference proteome</keyword>
<accession>A0ABV6F2G6</accession>
<dbReference type="SUPFAM" id="SSF52540">
    <property type="entry name" value="P-loop containing nucleoside triphosphate hydrolases"/>
    <property type="match status" value="1"/>
</dbReference>
<protein>
    <submittedName>
        <fullName evidence="1">NACHT domain-containing protein</fullName>
    </submittedName>
</protein>
<dbReference type="EMBL" id="JBHLWH010000013">
    <property type="protein sequence ID" value="MFC0247708.1"/>
    <property type="molecule type" value="Genomic_DNA"/>
</dbReference>
<name>A0ABV6F2G6_9MICC</name>
<evidence type="ECO:0000313" key="1">
    <source>
        <dbReference type="EMBL" id="MFC0247708.1"/>
    </source>
</evidence>
<sequence>MSGLASSALFAGGGRLLGGLAAPAARALARKAGFRWFVWRRVRKRLDFTCKGRTYRKWLRTLTVEELSTPVEDIQGTLTRRLDDLLSAGSSDWATAADHLSRALRMVELTYPAIAASLGDAERTELSEKWAQQRNVTVREALLQHAGPGAALSSNDLARVLQHRSEARRTVRLQSFEVDETALDLHFGRIEVPEVIPGDVVVMLGDFGSGKSETAETWHRTGIKDLMTDGNAPFPVWLSARDVLGQTLEEAVDRQLGSAWRRGRGASIVVDGLDETDPATAQNLLESARILTRTASNIRVLLTARPGILSPTDKETVRAKLFDENAALELVELTAGKAHSTWRWTKDMRATVTRPFFALAAGIMLGNNEAPSGEADLIRGLVENALAKGRERPAVTSEQTRSVLQDLAVGITRTSKDGLSYSDRLIAHSSRLVSDGPGDSVVFSLPIFQHWFAAQAIVTGDVPVAEVVTDALSFNRWRWAAAVAALSARTPEAVDDLLGKWVAGNPGAAAWIIDRAFSGHRDWRTEADENLDPTTSGTRLLRALRTWANALGPLADGVLPSQIVRGPVGLGVRVSGHRIIVALSTSRPASDRVTALPPELHPFSSSPVADWQFWLEAVAPQGDAWPWTKVQKMIAEATLKKLSTDPHLGAPDGIWEQERRFDLARRLLGHGSLLHGPLPANEVRKQAAEKFDAVDQDRSAYIKMGGRAFYSGAELDDLVSWVDATRSLDVVSHLPERDLPYPKGGWVWDFYSPQRLMEFEVEVYARACQAYDEALAHSFARLGWSMPRSSMAPFGVLLEVEFDGAERIGGIPGLRVIRAPMALMQELAPSGDESIWSASGRAVINQISRDATEEGEYFSTTLETIRSWLAAQNREPASGIGWTTTGADDMSETRPVANVAAGWLWDDLKDIGLGKGTFPQVR</sequence>